<feature type="region of interest" description="Disordered" evidence="1">
    <location>
        <begin position="312"/>
        <end position="402"/>
    </location>
</feature>
<dbReference type="InterPro" id="IPR016197">
    <property type="entry name" value="Chromo-like_dom_sf"/>
</dbReference>
<dbReference type="SUPFAM" id="SSF54160">
    <property type="entry name" value="Chromo domain-like"/>
    <property type="match status" value="1"/>
</dbReference>
<feature type="compositionally biased region" description="Low complexity" evidence="1">
    <location>
        <begin position="747"/>
        <end position="761"/>
    </location>
</feature>
<dbReference type="Proteomes" id="UP000033140">
    <property type="component" value="Unassembled WGS sequence"/>
</dbReference>
<gene>
    <name evidence="3" type="ORF">G7K_4027-t1</name>
</gene>
<dbReference type="InterPro" id="IPR000953">
    <property type="entry name" value="Chromo/chromo_shadow_dom"/>
</dbReference>
<feature type="compositionally biased region" description="Low complexity" evidence="1">
    <location>
        <begin position="374"/>
        <end position="392"/>
    </location>
</feature>
<feature type="compositionally biased region" description="Low complexity" evidence="1">
    <location>
        <begin position="173"/>
        <end position="187"/>
    </location>
</feature>
<evidence type="ECO:0000313" key="3">
    <source>
        <dbReference type="EMBL" id="GAO49890.1"/>
    </source>
</evidence>
<keyword evidence="4" id="KW-1185">Reference proteome</keyword>
<feature type="compositionally biased region" description="Polar residues" evidence="1">
    <location>
        <begin position="536"/>
        <end position="558"/>
    </location>
</feature>
<dbReference type="InterPro" id="IPR023780">
    <property type="entry name" value="Chromo_domain"/>
</dbReference>
<feature type="compositionally biased region" description="Low complexity" evidence="1">
    <location>
        <begin position="848"/>
        <end position="859"/>
    </location>
</feature>
<dbReference type="GO" id="GO:0010468">
    <property type="term" value="P:regulation of gene expression"/>
    <property type="evidence" value="ECO:0007669"/>
    <property type="project" value="UniProtKB-ARBA"/>
</dbReference>
<evidence type="ECO:0000313" key="4">
    <source>
        <dbReference type="Proteomes" id="UP000033140"/>
    </source>
</evidence>
<feature type="compositionally biased region" description="Polar residues" evidence="1">
    <location>
        <begin position="809"/>
        <end position="827"/>
    </location>
</feature>
<dbReference type="CDD" id="cd00024">
    <property type="entry name" value="CD_CSD"/>
    <property type="match status" value="1"/>
</dbReference>
<feature type="region of interest" description="Disordered" evidence="1">
    <location>
        <begin position="91"/>
        <end position="187"/>
    </location>
</feature>
<evidence type="ECO:0000259" key="2">
    <source>
        <dbReference type="PROSITE" id="PS50013"/>
    </source>
</evidence>
<dbReference type="STRING" id="698492.A0A0E9NKH3"/>
<feature type="region of interest" description="Disordered" evidence="1">
    <location>
        <begin position="205"/>
        <end position="233"/>
    </location>
</feature>
<comment type="caution">
    <text evidence="3">The sequence shown here is derived from an EMBL/GenBank/DDBJ whole genome shotgun (WGS) entry which is preliminary data.</text>
</comment>
<dbReference type="GO" id="GO:0006338">
    <property type="term" value="P:chromatin remodeling"/>
    <property type="evidence" value="ECO:0007669"/>
    <property type="project" value="UniProtKB-ARBA"/>
</dbReference>
<evidence type="ECO:0000256" key="1">
    <source>
        <dbReference type="SAM" id="MobiDB-lite"/>
    </source>
</evidence>
<feature type="compositionally biased region" description="Pro residues" evidence="1">
    <location>
        <begin position="830"/>
        <end position="839"/>
    </location>
</feature>
<name>A0A0E9NKH3_SAICN</name>
<dbReference type="PROSITE" id="PS50013">
    <property type="entry name" value="CHROMO_2"/>
    <property type="match status" value="1"/>
</dbReference>
<feature type="region of interest" description="Disordered" evidence="1">
    <location>
        <begin position="535"/>
        <end position="558"/>
    </location>
</feature>
<feature type="compositionally biased region" description="Low complexity" evidence="1">
    <location>
        <begin position="725"/>
        <end position="738"/>
    </location>
</feature>
<feature type="region of interest" description="Disordered" evidence="1">
    <location>
        <begin position="1"/>
        <end position="25"/>
    </location>
</feature>
<feature type="compositionally biased region" description="Polar residues" evidence="1">
    <location>
        <begin position="903"/>
        <end position="916"/>
    </location>
</feature>
<dbReference type="SMART" id="SM00298">
    <property type="entry name" value="CHROMO"/>
    <property type="match status" value="1"/>
</dbReference>
<protein>
    <recommendedName>
        <fullName evidence="2">Chromo domain-containing protein</fullName>
    </recommendedName>
</protein>
<feature type="domain" description="Chromo" evidence="2">
    <location>
        <begin position="29"/>
        <end position="78"/>
    </location>
</feature>
<feature type="compositionally biased region" description="Low complexity" evidence="1">
    <location>
        <begin position="774"/>
        <end position="806"/>
    </location>
</feature>
<dbReference type="AlphaFoldDB" id="A0A0E9NKH3"/>
<feature type="compositionally biased region" description="Low complexity" evidence="1">
    <location>
        <begin position="891"/>
        <end position="902"/>
    </location>
</feature>
<reference evidence="3 4" key="1">
    <citation type="journal article" date="2011" name="J. Gen. Appl. Microbiol.">
        <title>Draft genome sequencing of the enigmatic yeast Saitoella complicata.</title>
        <authorList>
            <person name="Nishida H."/>
            <person name="Hamamoto M."/>
            <person name="Sugiyama J."/>
        </authorList>
    </citation>
    <scope>NUCLEOTIDE SEQUENCE [LARGE SCALE GENOMIC DNA]</scope>
    <source>
        <strain evidence="3 4">NRRL Y-17804</strain>
    </source>
</reference>
<feature type="compositionally biased region" description="Basic residues" evidence="1">
    <location>
        <begin position="1"/>
        <end position="10"/>
    </location>
</feature>
<reference evidence="3 4" key="3">
    <citation type="journal article" date="2015" name="Genome Announc.">
        <title>Draft Genome Sequence of the Archiascomycetous Yeast Saitoella complicata.</title>
        <authorList>
            <person name="Yamauchi K."/>
            <person name="Kondo S."/>
            <person name="Hamamoto M."/>
            <person name="Takahashi Y."/>
            <person name="Ogura Y."/>
            <person name="Hayashi T."/>
            <person name="Nishida H."/>
        </authorList>
    </citation>
    <scope>NUCLEOTIDE SEQUENCE [LARGE SCALE GENOMIC DNA]</scope>
    <source>
        <strain evidence="3 4">NRRL Y-17804</strain>
    </source>
</reference>
<organism evidence="3 4">
    <name type="scientific">Saitoella complicata (strain BCRC 22490 / CBS 7301 / JCM 7358 / NBRC 10748 / NRRL Y-17804)</name>
    <dbReference type="NCBI Taxonomy" id="698492"/>
    <lineage>
        <taxon>Eukaryota</taxon>
        <taxon>Fungi</taxon>
        <taxon>Dikarya</taxon>
        <taxon>Ascomycota</taxon>
        <taxon>Taphrinomycotina</taxon>
        <taxon>Taphrinomycotina incertae sedis</taxon>
        <taxon>Saitoella</taxon>
    </lineage>
</organism>
<feature type="compositionally biased region" description="Acidic residues" evidence="1">
    <location>
        <begin position="335"/>
        <end position="351"/>
    </location>
</feature>
<proteinExistence type="predicted"/>
<reference evidence="3 4" key="2">
    <citation type="journal article" date="2014" name="J. Gen. Appl. Microbiol.">
        <title>The early diverging ascomycetous budding yeast Saitoella complicata has three histone deacetylases belonging to the Clr6, Hos2, and Rpd3 lineages.</title>
        <authorList>
            <person name="Nishida H."/>
            <person name="Matsumoto T."/>
            <person name="Kondo S."/>
            <person name="Hamamoto M."/>
            <person name="Yoshikawa H."/>
        </authorList>
    </citation>
    <scope>NUCLEOTIDE SEQUENCE [LARGE SCALE GENOMIC DNA]</scope>
    <source>
        <strain evidence="3 4">NRRL Y-17804</strain>
    </source>
</reference>
<dbReference type="EMBL" id="BACD03000027">
    <property type="protein sequence ID" value="GAO49890.1"/>
    <property type="molecule type" value="Genomic_DNA"/>
</dbReference>
<dbReference type="Gene3D" id="2.40.50.40">
    <property type="match status" value="1"/>
</dbReference>
<accession>A0A0E9NKH3</accession>
<feature type="region of interest" description="Disordered" evidence="1">
    <location>
        <begin position="661"/>
        <end position="929"/>
    </location>
</feature>
<dbReference type="Pfam" id="PF00385">
    <property type="entry name" value="Chromo"/>
    <property type="match status" value="1"/>
</dbReference>
<feature type="compositionally biased region" description="Pro residues" evidence="1">
    <location>
        <begin position="210"/>
        <end position="232"/>
    </location>
</feature>
<sequence>MAKTRRRSMKAKTPQTANAPTDRGDKEAYVVKAILDAKLVGGKVHVLVDWEGYGPDGRTWEPEEDLLGAEDALEEFKRLHPELLGMATVAGGATGKRKKGEHEEGAVVQSRVVEEVTSGSTRPSKRAKKPTDAVPVQTEPQLWPPRERAASRAPTTQQGVPESQRRPRRKSTAPPSIARDPSSAPAPAVPAAAVIEIASQPASFLRLSQPTPPPTILPRSPPVQPQPRPAPSAPALIAASTLASASGSSTDPVPLLTPLSEWAAKYSIGIAAMAELVSVLHMGGVRIMEPVVRAKASDAPSRGLDEVREALGTGDAGEGARGVDEEGVNVGPEEGYGDDDDAVGEPDDDSEPPPTDTDAIPTRKIGNLILYPATSRPTTSSSRRPPNHPSRSFTPRDISPAPPTAKVILLEGDMSKRMKICRCNYCLFDTRGVGKVIEEGVWEEHRKRSEGYQGRSSAPSDNVGAIGGPEKLITCFCRVCAGKDVDQRMYQEHWAVTMRAAGQQSPEVRLPGVSEVEGVGLGVGVGGGTQPVDLGSGQTETPNAMSNPTDATVSGSASAQDPLHEEYLIFRKYCRKIHRDICPQGLRWSETPPQLRQTAIYMVLAAWGAEGWRKMCVDVRYAGKILGQVADNRAPKDRAVVRDGGRLYGEELEGVGEAGVASVGAGGGSREGQRDATGGVSVGQPAQLLGTPTPAQHKARQHQRQPSLLGHGPTPGMASAGAGGPTSQSPMLQQPQPQVATNRRPSSSEQRQQQGSSQNSSVPPLSHGTAPLVQQFRQQEHQQQQRQQVNGSQQQLPQNGQQHLPQMQPPFQYQSSPYGMMNSNSGSGMPPRPTLPVPHPASFTQFHGGNSSSAGAQSSPVPTLHLPNSKSDRLDTPVLQQQATAPRRTEQSSAQQQNRMQQPESHATIQQIQTPRSQPPGRDTPTDNHKRVPCLCTKCRGKLVHPATERRHRQATADMSKLLASRVRCFCGECRKMSLGGVLVERFVEVQHRAAEQLAEQRGQVSEQD</sequence>